<feature type="signal peptide" evidence="3">
    <location>
        <begin position="1"/>
        <end position="20"/>
    </location>
</feature>
<comment type="subcellular location">
    <subcellularLocation>
        <location evidence="2">Secreted</location>
    </subcellularLocation>
</comment>
<proteinExistence type="inferred from homology"/>
<feature type="domain" description="Pectate lyase" evidence="4">
    <location>
        <begin position="146"/>
        <end position="414"/>
    </location>
</feature>
<comment type="similarity">
    <text evidence="2">Belongs to the polysaccharide lyase 1 family.</text>
</comment>
<dbReference type="RefSeq" id="WP_165310082.1">
    <property type="nucleotide sequence ID" value="NZ_CP049331.1"/>
</dbReference>
<dbReference type="InterPro" id="IPR045032">
    <property type="entry name" value="PEL"/>
</dbReference>
<dbReference type="InterPro" id="IPR012334">
    <property type="entry name" value="Pectin_lyas_fold"/>
</dbReference>
<keyword evidence="3" id="KW-0732">Signal</keyword>
<protein>
    <submittedName>
        <fullName evidence="5">Pectate lyase</fullName>
    </submittedName>
</protein>
<evidence type="ECO:0000256" key="1">
    <source>
        <dbReference type="ARBA" id="ARBA00023239"/>
    </source>
</evidence>
<keyword evidence="2" id="KW-0119">Carbohydrate metabolism</keyword>
<evidence type="ECO:0000313" key="6">
    <source>
        <dbReference type="Proteomes" id="UP000503003"/>
    </source>
</evidence>
<dbReference type="PROSITE" id="PS51257">
    <property type="entry name" value="PROKAR_LIPOPROTEIN"/>
    <property type="match status" value="1"/>
</dbReference>
<evidence type="ECO:0000259" key="4">
    <source>
        <dbReference type="SMART" id="SM00656"/>
    </source>
</evidence>
<keyword evidence="6" id="KW-1185">Reference proteome</keyword>
<dbReference type="PANTHER" id="PTHR31683">
    <property type="entry name" value="PECTATE LYASE 18-RELATED"/>
    <property type="match status" value="1"/>
</dbReference>
<accession>A0A6G7CEW7</accession>
<name>A0A6G7CEW7_9VIBR</name>
<dbReference type="EMBL" id="CP049331">
    <property type="protein sequence ID" value="QIH40644.1"/>
    <property type="molecule type" value="Genomic_DNA"/>
</dbReference>
<dbReference type="GO" id="GO:0030570">
    <property type="term" value="F:pectate lyase activity"/>
    <property type="evidence" value="ECO:0007669"/>
    <property type="project" value="InterPro"/>
</dbReference>
<dbReference type="InterPro" id="IPR002022">
    <property type="entry name" value="Pec_lyase"/>
</dbReference>
<feature type="chain" id="PRO_5026321176" evidence="3">
    <location>
        <begin position="21"/>
        <end position="520"/>
    </location>
</feature>
<sequence>MSKKLLALLCASILAGCGGGGSGSGSSDNSDDVVDIGEDITGALTSLGADGWAASSLEVTGGNDAASANQYIVTTRAELIEALYGSSDTALSKDPSNTSKIIYIQGTIDLAEGDDGQTMDGSDFIQAANADSSANCSKYGHTDIDTFYDEYNAEYDPNGDWGKADVSGELEFARQCFQRYQATRMVFRVGSNTSILGLGEDAEIKNGMLRLGKSSDTAVENIVIRNITFNDAFDHFPQWDPTDSDGRWNSQYDLISVENAKGVWIDHNTFSDGERTDDQYPSVFASPYNNKEQKVQHHDGLVDVTSGSTQITLSYNHFKNHDKTNLLGGSDTPDRDDGYGPGAIDVTFHHNYWQNVGQRLPRVRYGRVHVYNNYYKLDVSGSTSPTYYMGDAMTLGTAAKLYVENNVYDITGSYSNSKLIKLSSSTSNQTKCLTAGYTAAECGTYYYATENKVNGSTKNLNSIVTGQESSSSVSVTILDPTDSSSFWLPSFSYTYETDSTDNVKELVLRSAGAGKLIEEE</sequence>
<dbReference type="GO" id="GO:0000272">
    <property type="term" value="P:polysaccharide catabolic process"/>
    <property type="evidence" value="ECO:0007669"/>
    <property type="project" value="UniProtKB-KW"/>
</dbReference>
<organism evidence="5 6">
    <name type="scientific">Vibrio ziniensis</name>
    <dbReference type="NCBI Taxonomy" id="2711221"/>
    <lineage>
        <taxon>Bacteria</taxon>
        <taxon>Pseudomonadati</taxon>
        <taxon>Pseudomonadota</taxon>
        <taxon>Gammaproteobacteria</taxon>
        <taxon>Vibrionales</taxon>
        <taxon>Vibrionaceae</taxon>
        <taxon>Vibrio</taxon>
    </lineage>
</organism>
<evidence type="ECO:0000313" key="5">
    <source>
        <dbReference type="EMBL" id="QIH40644.1"/>
    </source>
</evidence>
<dbReference type="GO" id="GO:0005576">
    <property type="term" value="C:extracellular region"/>
    <property type="evidence" value="ECO:0007669"/>
    <property type="project" value="UniProtKB-SubCell"/>
</dbReference>
<dbReference type="SMART" id="SM00656">
    <property type="entry name" value="Amb_all"/>
    <property type="match status" value="1"/>
</dbReference>
<keyword evidence="2" id="KW-0624">Polysaccharide degradation</keyword>
<evidence type="ECO:0000256" key="2">
    <source>
        <dbReference type="RuleBase" id="RU361173"/>
    </source>
</evidence>
<dbReference type="PANTHER" id="PTHR31683:SF18">
    <property type="entry name" value="PECTATE LYASE 21-RELATED"/>
    <property type="match status" value="1"/>
</dbReference>
<gene>
    <name evidence="5" type="ORF">G5S32_01040</name>
</gene>
<dbReference type="AlphaFoldDB" id="A0A6G7CEW7"/>
<reference evidence="5 6" key="1">
    <citation type="submission" date="2020-02" db="EMBL/GenBank/DDBJ databases">
        <title>A complete genome of a marine bacterium Vibrio sp. ZWAL4003 isolated from the mangrove sediment with the ability to degrade polysaccharides.</title>
        <authorList>
            <person name="Wu J."/>
            <person name="Qu W."/>
            <person name="Zeng R."/>
        </authorList>
    </citation>
    <scope>NUCLEOTIDE SEQUENCE [LARGE SCALE GENOMIC DNA]</scope>
    <source>
        <strain evidence="5 6">ZWAL4003</strain>
    </source>
</reference>
<dbReference type="InterPro" id="IPR011050">
    <property type="entry name" value="Pectin_lyase_fold/virulence"/>
</dbReference>
<dbReference type="Pfam" id="PF00544">
    <property type="entry name" value="Pectate_lyase_4"/>
    <property type="match status" value="1"/>
</dbReference>
<keyword evidence="1 2" id="KW-0456">Lyase</keyword>
<dbReference type="KEGG" id="vzi:G5S32_01040"/>
<keyword evidence="2" id="KW-0964">Secreted</keyword>
<dbReference type="Proteomes" id="UP000503003">
    <property type="component" value="Chromosome 1"/>
</dbReference>
<dbReference type="SUPFAM" id="SSF51126">
    <property type="entry name" value="Pectin lyase-like"/>
    <property type="match status" value="1"/>
</dbReference>
<evidence type="ECO:0000256" key="3">
    <source>
        <dbReference type="SAM" id="SignalP"/>
    </source>
</evidence>
<dbReference type="Gene3D" id="2.160.20.10">
    <property type="entry name" value="Single-stranded right-handed beta-helix, Pectin lyase-like"/>
    <property type="match status" value="1"/>
</dbReference>